<evidence type="ECO:0000256" key="4">
    <source>
        <dbReference type="ARBA" id="ARBA00022989"/>
    </source>
</evidence>
<name>A0A4R8DNF7_9BACT</name>
<organism evidence="8 9">
    <name type="scientific">Dinghuibacter silviterrae</name>
    <dbReference type="NCBI Taxonomy" id="1539049"/>
    <lineage>
        <taxon>Bacteria</taxon>
        <taxon>Pseudomonadati</taxon>
        <taxon>Bacteroidota</taxon>
        <taxon>Chitinophagia</taxon>
        <taxon>Chitinophagales</taxon>
        <taxon>Chitinophagaceae</taxon>
        <taxon>Dinghuibacter</taxon>
    </lineage>
</organism>
<keyword evidence="5 6" id="KW-0472">Membrane</keyword>
<feature type="domain" description="VTT" evidence="7">
    <location>
        <begin position="25"/>
        <end position="147"/>
    </location>
</feature>
<keyword evidence="4 6" id="KW-1133">Transmembrane helix</keyword>
<feature type="transmembrane region" description="Helical" evidence="6">
    <location>
        <begin position="131"/>
        <end position="154"/>
    </location>
</feature>
<dbReference type="EMBL" id="SODV01000001">
    <property type="protein sequence ID" value="TDW99245.1"/>
    <property type="molecule type" value="Genomic_DNA"/>
</dbReference>
<protein>
    <submittedName>
        <fullName evidence="8">Membrane protein DedA with SNARE-associated domain</fullName>
    </submittedName>
</protein>
<dbReference type="RefSeq" id="WP_133989778.1">
    <property type="nucleotide sequence ID" value="NZ_SODV01000001.1"/>
</dbReference>
<reference evidence="8 9" key="1">
    <citation type="submission" date="2019-03" db="EMBL/GenBank/DDBJ databases">
        <title>Genomic Encyclopedia of Type Strains, Phase IV (KMG-IV): sequencing the most valuable type-strain genomes for metagenomic binning, comparative biology and taxonomic classification.</title>
        <authorList>
            <person name="Goeker M."/>
        </authorList>
    </citation>
    <scope>NUCLEOTIDE SEQUENCE [LARGE SCALE GENOMIC DNA]</scope>
    <source>
        <strain evidence="8 9">DSM 100059</strain>
    </source>
</reference>
<dbReference type="PANTHER" id="PTHR42709">
    <property type="entry name" value="ALKALINE PHOSPHATASE LIKE PROTEIN"/>
    <property type="match status" value="1"/>
</dbReference>
<keyword evidence="9" id="KW-1185">Reference proteome</keyword>
<keyword evidence="3 6" id="KW-0812">Transmembrane</keyword>
<sequence>MEHIVYLLSHYKYLLLFPLAIVEGPILAVIAGFLCTTGVLNPLFVFPIIVCGDVIGDSLCYTLGRWGVPKPIRRLALLLGVKKENVDRVRTFFDTHPIKTIALSKITLGIGVAGIYLAGNTKVPYPKFIRICLATSALQYLVYLTIGFVFGGAYREINRYLNDAASLIIVVALAIVVLLLIRRKLRKA</sequence>
<evidence type="ECO:0000256" key="6">
    <source>
        <dbReference type="SAM" id="Phobius"/>
    </source>
</evidence>
<proteinExistence type="predicted"/>
<comment type="subcellular location">
    <subcellularLocation>
        <location evidence="1">Cell membrane</location>
        <topology evidence="1">Multi-pass membrane protein</topology>
    </subcellularLocation>
</comment>
<dbReference type="PANTHER" id="PTHR42709:SF6">
    <property type="entry name" value="UNDECAPRENYL PHOSPHATE TRANSPORTER A"/>
    <property type="match status" value="1"/>
</dbReference>
<dbReference type="AlphaFoldDB" id="A0A4R8DNF7"/>
<evidence type="ECO:0000256" key="2">
    <source>
        <dbReference type="ARBA" id="ARBA00022475"/>
    </source>
</evidence>
<comment type="caution">
    <text evidence="8">The sequence shown here is derived from an EMBL/GenBank/DDBJ whole genome shotgun (WGS) entry which is preliminary data.</text>
</comment>
<evidence type="ECO:0000313" key="8">
    <source>
        <dbReference type="EMBL" id="TDW99245.1"/>
    </source>
</evidence>
<evidence type="ECO:0000256" key="5">
    <source>
        <dbReference type="ARBA" id="ARBA00023136"/>
    </source>
</evidence>
<dbReference type="InterPro" id="IPR032816">
    <property type="entry name" value="VTT_dom"/>
</dbReference>
<dbReference type="InterPro" id="IPR051311">
    <property type="entry name" value="DedA_domain"/>
</dbReference>
<gene>
    <name evidence="8" type="ORF">EDB95_0254</name>
</gene>
<dbReference type="Pfam" id="PF09335">
    <property type="entry name" value="VTT_dom"/>
    <property type="match status" value="1"/>
</dbReference>
<evidence type="ECO:0000256" key="3">
    <source>
        <dbReference type="ARBA" id="ARBA00022692"/>
    </source>
</evidence>
<keyword evidence="2" id="KW-1003">Cell membrane</keyword>
<feature type="transmembrane region" description="Helical" evidence="6">
    <location>
        <begin position="101"/>
        <end position="119"/>
    </location>
</feature>
<dbReference type="Proteomes" id="UP000294498">
    <property type="component" value="Unassembled WGS sequence"/>
</dbReference>
<evidence type="ECO:0000259" key="7">
    <source>
        <dbReference type="Pfam" id="PF09335"/>
    </source>
</evidence>
<evidence type="ECO:0000313" key="9">
    <source>
        <dbReference type="Proteomes" id="UP000294498"/>
    </source>
</evidence>
<accession>A0A4R8DNF7</accession>
<dbReference type="OrthoDB" id="9813426at2"/>
<feature type="transmembrane region" description="Helical" evidence="6">
    <location>
        <begin position="160"/>
        <end position="181"/>
    </location>
</feature>
<evidence type="ECO:0000256" key="1">
    <source>
        <dbReference type="ARBA" id="ARBA00004651"/>
    </source>
</evidence>
<feature type="transmembrane region" description="Helical" evidence="6">
    <location>
        <begin position="15"/>
        <end position="36"/>
    </location>
</feature>
<dbReference type="GO" id="GO:0005886">
    <property type="term" value="C:plasma membrane"/>
    <property type="evidence" value="ECO:0007669"/>
    <property type="project" value="UniProtKB-SubCell"/>
</dbReference>